<dbReference type="EMBL" id="CP141531">
    <property type="protein sequence ID" value="WRO06662.1"/>
    <property type="molecule type" value="Genomic_DNA"/>
</dbReference>
<evidence type="ECO:0000313" key="3">
    <source>
        <dbReference type="EMBL" id="WRO07392.1"/>
    </source>
</evidence>
<dbReference type="RefSeq" id="WP_034375968.1">
    <property type="nucleotide sequence ID" value="NZ_CP013074.1"/>
</dbReference>
<evidence type="ECO:0000313" key="2">
    <source>
        <dbReference type="EMBL" id="WRO06662.1"/>
    </source>
</evidence>
<dbReference type="AlphaFoldDB" id="A0AB38Z7V8"/>
<keyword evidence="1" id="KW-0472">Membrane</keyword>
<reference evidence="2" key="1">
    <citation type="submission" date="2023-12" db="EMBL/GenBank/DDBJ databases">
        <title>Isolation of organohalide respiring bacteria Dehalococcoides mccartyi strain GPTCE1 in groundwater collected near a chemical plant in Suzhou, China.</title>
        <authorList>
            <person name="Liu G."/>
        </authorList>
    </citation>
    <scope>NUCLEOTIDE SEQUENCE</scope>
    <source>
        <strain evidence="2">GPTCE1</strain>
    </source>
</reference>
<dbReference type="Proteomes" id="UP001327986">
    <property type="component" value="Chromosome"/>
</dbReference>
<organism evidence="2 4">
    <name type="scientific">Dehalococcoides mccartyi</name>
    <dbReference type="NCBI Taxonomy" id="61435"/>
    <lineage>
        <taxon>Bacteria</taxon>
        <taxon>Bacillati</taxon>
        <taxon>Chloroflexota</taxon>
        <taxon>Dehalococcoidia</taxon>
        <taxon>Dehalococcoidales</taxon>
        <taxon>Dehalococcoidaceae</taxon>
        <taxon>Dehalococcoides</taxon>
    </lineage>
</organism>
<evidence type="ECO:0008006" key="5">
    <source>
        <dbReference type="Google" id="ProtNLM"/>
    </source>
</evidence>
<keyword evidence="1" id="KW-1133">Transmembrane helix</keyword>
<sequence length="85" mass="9202">MSRFINIFGAIFGVIALAAFFPELTTALQTLLTDANIGDYTMFETVLGWTPVLLWGGGLGVVIFLIVKEVKASRGSAHSSGRRLR</sequence>
<gene>
    <name evidence="3" type="ORF">VLL09_00390</name>
    <name evidence="2" type="ORF">VLL09_04535</name>
</gene>
<evidence type="ECO:0000313" key="4">
    <source>
        <dbReference type="Proteomes" id="UP001327986"/>
    </source>
</evidence>
<dbReference type="EMBL" id="CP141531">
    <property type="protein sequence ID" value="WRO07392.1"/>
    <property type="molecule type" value="Genomic_DNA"/>
</dbReference>
<evidence type="ECO:0000256" key="1">
    <source>
        <dbReference type="SAM" id="Phobius"/>
    </source>
</evidence>
<keyword evidence="1" id="KW-0812">Transmembrane</keyword>
<proteinExistence type="predicted"/>
<accession>A0AB38Z7V8</accession>
<protein>
    <recommendedName>
        <fullName evidence="5">Tetrachloroethene reductive dehalogenase TceA membrane-bound subunit</fullName>
    </recommendedName>
</protein>
<feature type="transmembrane region" description="Helical" evidence="1">
    <location>
        <begin position="46"/>
        <end position="67"/>
    </location>
</feature>
<name>A0AB38Z7V8_9CHLR</name>